<keyword evidence="4" id="KW-1185">Reference proteome</keyword>
<feature type="region of interest" description="Disordered" evidence="2">
    <location>
        <begin position="292"/>
        <end position="323"/>
    </location>
</feature>
<reference evidence="3" key="1">
    <citation type="journal article" date="2017" name="Nature">
        <title>The sunflower genome provides insights into oil metabolism, flowering and Asterid evolution.</title>
        <authorList>
            <person name="Badouin H."/>
            <person name="Gouzy J."/>
            <person name="Grassa C.J."/>
            <person name="Murat F."/>
            <person name="Staton S.E."/>
            <person name="Cottret L."/>
            <person name="Lelandais-Briere C."/>
            <person name="Owens G.L."/>
            <person name="Carrere S."/>
            <person name="Mayjonade B."/>
            <person name="Legrand L."/>
            <person name="Gill N."/>
            <person name="Kane N.C."/>
            <person name="Bowers J.E."/>
            <person name="Hubner S."/>
            <person name="Bellec A."/>
            <person name="Berard A."/>
            <person name="Berges H."/>
            <person name="Blanchet N."/>
            <person name="Boniface M.C."/>
            <person name="Brunel D."/>
            <person name="Catrice O."/>
            <person name="Chaidir N."/>
            <person name="Claudel C."/>
            <person name="Donnadieu C."/>
            <person name="Faraut T."/>
            <person name="Fievet G."/>
            <person name="Helmstetter N."/>
            <person name="King M."/>
            <person name="Knapp S.J."/>
            <person name="Lai Z."/>
            <person name="Le Paslier M.C."/>
            <person name="Lippi Y."/>
            <person name="Lorenzon L."/>
            <person name="Mandel J.R."/>
            <person name="Marage G."/>
            <person name="Marchand G."/>
            <person name="Marquand E."/>
            <person name="Bret-Mestries E."/>
            <person name="Morien E."/>
            <person name="Nambeesan S."/>
            <person name="Nguyen T."/>
            <person name="Pegot-Espagnet P."/>
            <person name="Pouilly N."/>
            <person name="Raftis F."/>
            <person name="Sallet E."/>
            <person name="Schiex T."/>
            <person name="Thomas J."/>
            <person name="Vandecasteele C."/>
            <person name="Vares D."/>
            <person name="Vear F."/>
            <person name="Vautrin S."/>
            <person name="Crespi M."/>
            <person name="Mangin B."/>
            <person name="Burke J.M."/>
            <person name="Salse J."/>
            <person name="Munos S."/>
            <person name="Vincourt P."/>
            <person name="Rieseberg L.H."/>
            <person name="Langlade N.B."/>
        </authorList>
    </citation>
    <scope>NUCLEOTIDE SEQUENCE</scope>
    <source>
        <tissue evidence="3">Leaves</tissue>
    </source>
</reference>
<organism evidence="3 4">
    <name type="scientific">Helianthus annuus</name>
    <name type="common">Common sunflower</name>
    <dbReference type="NCBI Taxonomy" id="4232"/>
    <lineage>
        <taxon>Eukaryota</taxon>
        <taxon>Viridiplantae</taxon>
        <taxon>Streptophyta</taxon>
        <taxon>Embryophyta</taxon>
        <taxon>Tracheophyta</taxon>
        <taxon>Spermatophyta</taxon>
        <taxon>Magnoliopsida</taxon>
        <taxon>eudicotyledons</taxon>
        <taxon>Gunneridae</taxon>
        <taxon>Pentapetalae</taxon>
        <taxon>asterids</taxon>
        <taxon>campanulids</taxon>
        <taxon>Asterales</taxon>
        <taxon>Asteraceae</taxon>
        <taxon>Asteroideae</taxon>
        <taxon>Heliantheae alliance</taxon>
        <taxon>Heliantheae</taxon>
        <taxon>Helianthus</taxon>
    </lineage>
</organism>
<evidence type="ECO:0000256" key="2">
    <source>
        <dbReference type="SAM" id="MobiDB-lite"/>
    </source>
</evidence>
<dbReference type="AlphaFoldDB" id="A0A9K3DYJ6"/>
<reference evidence="3" key="2">
    <citation type="submission" date="2020-06" db="EMBL/GenBank/DDBJ databases">
        <title>Helianthus annuus Genome sequencing and assembly Release 2.</title>
        <authorList>
            <person name="Gouzy J."/>
            <person name="Langlade N."/>
            <person name="Munos S."/>
        </authorList>
    </citation>
    <scope>NUCLEOTIDE SEQUENCE</scope>
    <source>
        <tissue evidence="3">Leaves</tissue>
    </source>
</reference>
<protein>
    <submittedName>
        <fullName evidence="3">Uncharacterized protein</fullName>
    </submittedName>
</protein>
<dbReference type="EMBL" id="MNCJ02000330">
    <property type="protein sequence ID" value="KAF5763846.1"/>
    <property type="molecule type" value="Genomic_DNA"/>
</dbReference>
<proteinExistence type="predicted"/>
<feature type="compositionally biased region" description="Acidic residues" evidence="2">
    <location>
        <begin position="373"/>
        <end position="383"/>
    </location>
</feature>
<name>A0A9K3DYJ6_HELAN</name>
<feature type="compositionally biased region" description="Low complexity" evidence="2">
    <location>
        <begin position="425"/>
        <end position="448"/>
    </location>
</feature>
<accession>A0A9K3DYJ6</accession>
<feature type="region of interest" description="Disordered" evidence="2">
    <location>
        <begin position="423"/>
        <end position="453"/>
    </location>
</feature>
<sequence>MSERRHNMVAYLDPEVKITELKEITEWLTESRINKAITFSTPVYKSLIKEFWNSASIIEVDGNELIQGQVNQVNVNVYPDILNTVLELQDDPNAPYSVPIMCTSGCLLRMKCTGDIFSSQINKGELPMRYKFLLHVLIQCLSNRRAGFDMAGNDLVGLMVAFVLNKPLGISKYIYANMQENMKRTGGRTTGNKFWMYPRFLKTIMNVQHPNLLKADNDLLKIDTMIEHSLKIFRAVALNMYKESKPPRKLFGALDKTDYVAPENDKWHHNDSQSDDEEPKLKTMMEEKFGRKKINIFGNSTESDSDDDGDDEGGDGGDASAAGASAAGASAAGASAAGASAAGASAAGASAAGASAAGASAARTAGASSAGGYEEDAESDDNQPEPGYEFYLDERGSVPQQEPIQEADMNPNLGFTAGEAATFISSPPRSSKPTPTVTSAAETTTVTPQEPAQSIASTIRVTASQPCSERRHRRFSEMQQDEKVDFLFTQLQAAAGQIDRQSAVINVTRSDMIKQQLEINTLNSTVGRQQAEITRQQAEIEQLKAENAHLKTADEERERQLQQMRAADNTRGIDINRLKERSIEVQRLAETLKEKHDDMKEWYNIPNTKITDGVKRITDGFEAVRKRVNILWGSPMQTTGSTEETRS</sequence>
<feature type="coiled-coil region" evidence="1">
    <location>
        <begin position="526"/>
        <end position="595"/>
    </location>
</feature>
<evidence type="ECO:0000313" key="4">
    <source>
        <dbReference type="Proteomes" id="UP000215914"/>
    </source>
</evidence>
<dbReference type="Gramene" id="mRNA:HanXRQr2_Chr15g0685171">
    <property type="protein sequence ID" value="mRNA:HanXRQr2_Chr15g0685171"/>
    <property type="gene ID" value="HanXRQr2_Chr15g0685171"/>
</dbReference>
<feature type="region of interest" description="Disordered" evidence="2">
    <location>
        <begin position="352"/>
        <end position="398"/>
    </location>
</feature>
<keyword evidence="1" id="KW-0175">Coiled coil</keyword>
<evidence type="ECO:0000313" key="3">
    <source>
        <dbReference type="EMBL" id="KAF5763846.1"/>
    </source>
</evidence>
<comment type="caution">
    <text evidence="3">The sequence shown here is derived from an EMBL/GenBank/DDBJ whole genome shotgun (WGS) entry which is preliminary data.</text>
</comment>
<feature type="compositionally biased region" description="Acidic residues" evidence="2">
    <location>
        <begin position="303"/>
        <end position="315"/>
    </location>
</feature>
<evidence type="ECO:0000256" key="1">
    <source>
        <dbReference type="SAM" id="Coils"/>
    </source>
</evidence>
<gene>
    <name evidence="3" type="ORF">HanXRQr2_Chr15g0685171</name>
</gene>
<feature type="compositionally biased region" description="Low complexity" evidence="2">
    <location>
        <begin position="352"/>
        <end position="372"/>
    </location>
</feature>
<dbReference type="Proteomes" id="UP000215914">
    <property type="component" value="Unassembled WGS sequence"/>
</dbReference>